<evidence type="ECO:0000313" key="1">
    <source>
        <dbReference type="EMBL" id="DAD86224.1"/>
    </source>
</evidence>
<keyword evidence="1" id="KW-0813">Transport</keyword>
<protein>
    <submittedName>
        <fullName evidence="1">Gifsy-2 prophage ATP-binding sugar transporter-like barrel, 4 helix bundle.7A</fullName>
    </submittedName>
</protein>
<dbReference type="EMBL" id="BK014996">
    <property type="protein sequence ID" value="DAD86224.1"/>
    <property type="molecule type" value="Genomic_DNA"/>
</dbReference>
<organism evidence="1">
    <name type="scientific">Caudovirales sp. ctUL28</name>
    <dbReference type="NCBI Taxonomy" id="2826778"/>
    <lineage>
        <taxon>Viruses</taxon>
        <taxon>Duplodnaviria</taxon>
        <taxon>Heunggongvirae</taxon>
        <taxon>Uroviricota</taxon>
        <taxon>Caudoviricetes</taxon>
    </lineage>
</organism>
<keyword evidence="1" id="KW-0762">Sugar transport</keyword>
<keyword evidence="1" id="KW-0547">Nucleotide-binding</keyword>
<dbReference type="GO" id="GO:0005524">
    <property type="term" value="F:ATP binding"/>
    <property type="evidence" value="ECO:0007669"/>
    <property type="project" value="UniProtKB-KW"/>
</dbReference>
<name>A0A8S5MVQ5_9CAUD</name>
<reference evidence="1" key="1">
    <citation type="journal article" date="2021" name="Proc. Natl. Acad. Sci. U.S.A.">
        <title>A Catalog of Tens of Thousands of Viruses from Human Metagenomes Reveals Hidden Associations with Chronic Diseases.</title>
        <authorList>
            <person name="Tisza M.J."/>
            <person name="Buck C.B."/>
        </authorList>
    </citation>
    <scope>NUCLEOTIDE SEQUENCE</scope>
    <source>
        <strain evidence="1">CtUL28</strain>
    </source>
</reference>
<proteinExistence type="predicted"/>
<accession>A0A8S5MVQ5</accession>
<sequence>MSLHDQIPEDLNTFLDTDDFGEMHDLNGTVCAAVVQEISAEEELTSGGNVHLGLYGTVLQVHCREQDLPEVPAYGQAFYLDEKLFLVVSCARNAGMLTIKLEANDR</sequence>
<keyword evidence="1" id="KW-0067">ATP-binding</keyword>